<dbReference type="NCBIfam" id="TIGR02888">
    <property type="entry name" value="spore_YlmC_YmxH"/>
    <property type="match status" value="1"/>
</dbReference>
<keyword evidence="3" id="KW-1185">Reference proteome</keyword>
<name>A0A1M6CEC8_9FIRM</name>
<evidence type="ECO:0000313" key="3">
    <source>
        <dbReference type="Proteomes" id="UP000184529"/>
    </source>
</evidence>
<protein>
    <submittedName>
        <fullName evidence="2">Sporulation protein, YlmC/YmxH family</fullName>
    </submittedName>
</protein>
<reference evidence="3" key="1">
    <citation type="submission" date="2016-11" db="EMBL/GenBank/DDBJ databases">
        <authorList>
            <person name="Varghese N."/>
            <person name="Submissions S."/>
        </authorList>
    </citation>
    <scope>NUCLEOTIDE SEQUENCE [LARGE SCALE GENOMIC DNA]</scope>
    <source>
        <strain evidence="3">DSM 16057</strain>
    </source>
</reference>
<evidence type="ECO:0000313" key="2">
    <source>
        <dbReference type="EMBL" id="SHI59357.1"/>
    </source>
</evidence>
<accession>A0A1M6CEC8</accession>
<proteinExistence type="predicted"/>
<dbReference type="InterPro" id="IPR014238">
    <property type="entry name" value="Spore_YlmC/YmxH"/>
</dbReference>
<dbReference type="Gene3D" id="2.30.30.240">
    <property type="entry name" value="PRC-barrel domain"/>
    <property type="match status" value="1"/>
</dbReference>
<dbReference type="PANTHER" id="PTHR40061">
    <property type="entry name" value="SPORULATION PROTEIN YLMC-RELATED"/>
    <property type="match status" value="1"/>
</dbReference>
<evidence type="ECO:0000259" key="1">
    <source>
        <dbReference type="Pfam" id="PF05239"/>
    </source>
</evidence>
<dbReference type="EMBL" id="FQZM01000007">
    <property type="protein sequence ID" value="SHI59357.1"/>
    <property type="molecule type" value="Genomic_DNA"/>
</dbReference>
<dbReference type="Pfam" id="PF05239">
    <property type="entry name" value="PRC"/>
    <property type="match status" value="1"/>
</dbReference>
<feature type="domain" description="PRC-barrel" evidence="1">
    <location>
        <begin position="2"/>
        <end position="77"/>
    </location>
</feature>
<dbReference type="OrthoDB" id="6024937at2"/>
<dbReference type="RefSeq" id="WP_072867332.1">
    <property type="nucleotide sequence ID" value="NZ_FQZM01000007.1"/>
</dbReference>
<gene>
    <name evidence="2" type="ORF">SAMN02745219_00652</name>
</gene>
<organism evidence="2 3">
    <name type="scientific">Desulfofundulus thermosubterraneus DSM 16057</name>
    <dbReference type="NCBI Taxonomy" id="1121432"/>
    <lineage>
        <taxon>Bacteria</taxon>
        <taxon>Bacillati</taxon>
        <taxon>Bacillota</taxon>
        <taxon>Clostridia</taxon>
        <taxon>Eubacteriales</taxon>
        <taxon>Peptococcaceae</taxon>
        <taxon>Desulfofundulus</taxon>
    </lineage>
</organism>
<dbReference type="STRING" id="1121432.SAMN02745219_00652"/>
<dbReference type="PANTHER" id="PTHR40061:SF1">
    <property type="entry name" value="SPORULATION PROTEIN YLMC-RELATED"/>
    <property type="match status" value="1"/>
</dbReference>
<sequence>MVKVSDLRMREVINIADGRRMGPIKDIDIDLEQGRISAIILPGQGNRLLGLFGREEEIVVPWHKIKKIGLDVILIDLRDVTDVRPEGGFPANGKERYF</sequence>
<dbReference type="SUPFAM" id="SSF50346">
    <property type="entry name" value="PRC-barrel domain"/>
    <property type="match status" value="1"/>
</dbReference>
<dbReference type="Proteomes" id="UP000184529">
    <property type="component" value="Unassembled WGS sequence"/>
</dbReference>
<dbReference type="InterPro" id="IPR011033">
    <property type="entry name" value="PRC_barrel-like_sf"/>
</dbReference>
<dbReference type="InterPro" id="IPR027275">
    <property type="entry name" value="PRC-brl_dom"/>
</dbReference>
<dbReference type="AlphaFoldDB" id="A0A1M6CEC8"/>